<sequence length="72" mass="7875">MLRPWCNGVATTTNLISVRGVLLYDPFVLHIHEVTNGSREYDLINEARPLRRGQSACVPTAAPEHACEAGAD</sequence>
<evidence type="ECO:0000313" key="2">
    <source>
        <dbReference type="Proteomes" id="UP001066276"/>
    </source>
</evidence>
<comment type="caution">
    <text evidence="1">The sequence shown here is derived from an EMBL/GenBank/DDBJ whole genome shotgun (WGS) entry which is preliminary data.</text>
</comment>
<dbReference type="EMBL" id="JANPWB010000002">
    <property type="protein sequence ID" value="KAJ1208373.1"/>
    <property type="molecule type" value="Genomic_DNA"/>
</dbReference>
<gene>
    <name evidence="1" type="ORF">NDU88_003759</name>
</gene>
<dbReference type="Proteomes" id="UP001066276">
    <property type="component" value="Chromosome 1_2"/>
</dbReference>
<organism evidence="1 2">
    <name type="scientific">Pleurodeles waltl</name>
    <name type="common">Iberian ribbed newt</name>
    <dbReference type="NCBI Taxonomy" id="8319"/>
    <lineage>
        <taxon>Eukaryota</taxon>
        <taxon>Metazoa</taxon>
        <taxon>Chordata</taxon>
        <taxon>Craniata</taxon>
        <taxon>Vertebrata</taxon>
        <taxon>Euteleostomi</taxon>
        <taxon>Amphibia</taxon>
        <taxon>Batrachia</taxon>
        <taxon>Caudata</taxon>
        <taxon>Salamandroidea</taxon>
        <taxon>Salamandridae</taxon>
        <taxon>Pleurodelinae</taxon>
        <taxon>Pleurodeles</taxon>
    </lineage>
</organism>
<proteinExistence type="predicted"/>
<dbReference type="AlphaFoldDB" id="A0AAV7W711"/>
<evidence type="ECO:0000313" key="1">
    <source>
        <dbReference type="EMBL" id="KAJ1208373.1"/>
    </source>
</evidence>
<protein>
    <submittedName>
        <fullName evidence="1">Uncharacterized protein</fullName>
    </submittedName>
</protein>
<name>A0AAV7W711_PLEWA</name>
<accession>A0AAV7W711</accession>
<keyword evidence="2" id="KW-1185">Reference proteome</keyword>
<reference evidence="1" key="1">
    <citation type="journal article" date="2022" name="bioRxiv">
        <title>Sequencing and chromosome-scale assembly of the giantPleurodeles waltlgenome.</title>
        <authorList>
            <person name="Brown T."/>
            <person name="Elewa A."/>
            <person name="Iarovenko S."/>
            <person name="Subramanian E."/>
            <person name="Araus A.J."/>
            <person name="Petzold A."/>
            <person name="Susuki M."/>
            <person name="Suzuki K.-i.T."/>
            <person name="Hayashi T."/>
            <person name="Toyoda A."/>
            <person name="Oliveira C."/>
            <person name="Osipova E."/>
            <person name="Leigh N.D."/>
            <person name="Simon A."/>
            <person name="Yun M.H."/>
        </authorList>
    </citation>
    <scope>NUCLEOTIDE SEQUENCE</scope>
    <source>
        <strain evidence="1">20211129_DDA</strain>
        <tissue evidence="1">Liver</tissue>
    </source>
</reference>